<keyword evidence="1" id="KW-0472">Membrane</keyword>
<dbReference type="RefSeq" id="WP_067637412.1">
    <property type="nucleotide sequence ID" value="NZ_JAAXPI010000011.1"/>
</dbReference>
<feature type="transmembrane region" description="Helical" evidence="1">
    <location>
        <begin position="50"/>
        <end position="70"/>
    </location>
</feature>
<proteinExistence type="predicted"/>
<feature type="transmembrane region" description="Helical" evidence="1">
    <location>
        <begin position="204"/>
        <end position="224"/>
    </location>
</feature>
<evidence type="ECO:0000256" key="1">
    <source>
        <dbReference type="SAM" id="Phobius"/>
    </source>
</evidence>
<reference evidence="2 3" key="1">
    <citation type="submission" date="2020-04" db="EMBL/GenBank/DDBJ databases">
        <title>MicrobeNet Type strains.</title>
        <authorList>
            <person name="Nicholson A.C."/>
        </authorList>
    </citation>
    <scope>NUCLEOTIDE SEQUENCE [LARGE SCALE GENOMIC DNA]</scope>
    <source>
        <strain evidence="2 3">ATCC BAA-277</strain>
    </source>
</reference>
<sequence>MKSYRAELLRFANRSSAALILLCIAFTLFSMNNAGPQHHSPLWGFRQVAILTATLLMGRAAVVASSDFSSGTIRSWLISRPSRTEVFSGKLTASLTFAVLTSLITGLAGYALSGAMGDVPGFGAMAAATGQLAFAGAALTFFGHAVGVLTRSVPVALTLTLVWILPAEKGLQGRSDTLDKWLPGSILQDITLNHLQQGMSPLGAALHSALPFIVLDVIALALFLRRDVSS</sequence>
<feature type="transmembrane region" description="Helical" evidence="1">
    <location>
        <begin position="148"/>
        <end position="165"/>
    </location>
</feature>
<keyword evidence="1" id="KW-1133">Transmembrane helix</keyword>
<keyword evidence="1" id="KW-0812">Transmembrane</keyword>
<keyword evidence="3" id="KW-1185">Reference proteome</keyword>
<feature type="transmembrane region" description="Helical" evidence="1">
    <location>
        <begin position="91"/>
        <end position="113"/>
    </location>
</feature>
<feature type="transmembrane region" description="Helical" evidence="1">
    <location>
        <begin position="119"/>
        <end position="141"/>
    </location>
</feature>
<evidence type="ECO:0000313" key="3">
    <source>
        <dbReference type="Proteomes" id="UP000579250"/>
    </source>
</evidence>
<gene>
    <name evidence="2" type="ORF">HGB48_11015</name>
</gene>
<dbReference type="EMBL" id="JAAXPI010000011">
    <property type="protein sequence ID" value="NKZ04281.1"/>
    <property type="molecule type" value="Genomic_DNA"/>
</dbReference>
<dbReference type="Proteomes" id="UP000579250">
    <property type="component" value="Unassembled WGS sequence"/>
</dbReference>
<organism evidence="2 3">
    <name type="scientific">Actinomadura latina</name>
    <dbReference type="NCBI Taxonomy" id="163603"/>
    <lineage>
        <taxon>Bacteria</taxon>
        <taxon>Bacillati</taxon>
        <taxon>Actinomycetota</taxon>
        <taxon>Actinomycetes</taxon>
        <taxon>Streptosporangiales</taxon>
        <taxon>Thermomonosporaceae</taxon>
        <taxon>Actinomadura</taxon>
    </lineage>
</organism>
<name>A0A846YW24_9ACTN</name>
<dbReference type="AlphaFoldDB" id="A0A846YW24"/>
<comment type="caution">
    <text evidence="2">The sequence shown here is derived from an EMBL/GenBank/DDBJ whole genome shotgun (WGS) entry which is preliminary data.</text>
</comment>
<accession>A0A846YW24</accession>
<evidence type="ECO:0000313" key="2">
    <source>
        <dbReference type="EMBL" id="NKZ04281.1"/>
    </source>
</evidence>
<protein>
    <submittedName>
        <fullName evidence="2">ABC transporter permease</fullName>
    </submittedName>
</protein>